<organism evidence="2 3">
    <name type="scientific">Aspergillus sclerotiicarbonarius (strain CBS 121057 / IBT 28362)</name>
    <dbReference type="NCBI Taxonomy" id="1448318"/>
    <lineage>
        <taxon>Eukaryota</taxon>
        <taxon>Fungi</taxon>
        <taxon>Dikarya</taxon>
        <taxon>Ascomycota</taxon>
        <taxon>Pezizomycotina</taxon>
        <taxon>Eurotiomycetes</taxon>
        <taxon>Eurotiomycetidae</taxon>
        <taxon>Eurotiales</taxon>
        <taxon>Aspergillaceae</taxon>
        <taxon>Aspergillus</taxon>
        <taxon>Aspergillus subgen. Circumdati</taxon>
    </lineage>
</organism>
<reference evidence="2 3" key="1">
    <citation type="submission" date="2018-02" db="EMBL/GenBank/DDBJ databases">
        <title>The genomes of Aspergillus section Nigri reveals drivers in fungal speciation.</title>
        <authorList>
            <consortium name="DOE Joint Genome Institute"/>
            <person name="Vesth T.C."/>
            <person name="Nybo J."/>
            <person name="Theobald S."/>
            <person name="Brandl J."/>
            <person name="Frisvad J.C."/>
            <person name="Nielsen K.F."/>
            <person name="Lyhne E.K."/>
            <person name="Kogle M.E."/>
            <person name="Kuo A."/>
            <person name="Riley R."/>
            <person name="Clum A."/>
            <person name="Nolan M."/>
            <person name="Lipzen A."/>
            <person name="Salamov A."/>
            <person name="Henrissat B."/>
            <person name="Wiebenga A."/>
            <person name="De vries R.P."/>
            <person name="Grigoriev I.V."/>
            <person name="Mortensen U.H."/>
            <person name="Andersen M.R."/>
            <person name="Baker S.E."/>
        </authorList>
    </citation>
    <scope>NUCLEOTIDE SEQUENCE [LARGE SCALE GENOMIC DNA]</scope>
    <source>
        <strain evidence="2 3">CBS 121057</strain>
    </source>
</reference>
<accession>A0A319FCL2</accession>
<protein>
    <submittedName>
        <fullName evidence="2">Uncharacterized protein</fullName>
    </submittedName>
</protein>
<name>A0A319FCL2_ASPSB</name>
<evidence type="ECO:0000313" key="3">
    <source>
        <dbReference type="Proteomes" id="UP000248423"/>
    </source>
</evidence>
<evidence type="ECO:0000256" key="1">
    <source>
        <dbReference type="SAM" id="MobiDB-lite"/>
    </source>
</evidence>
<feature type="compositionally biased region" description="Basic and acidic residues" evidence="1">
    <location>
        <begin position="11"/>
        <end position="21"/>
    </location>
</feature>
<dbReference type="EMBL" id="KZ826373">
    <property type="protein sequence ID" value="PYI04033.1"/>
    <property type="molecule type" value="Genomic_DNA"/>
</dbReference>
<sequence length="301" mass="33481">MSTTEAPKLQNESESRDHHRGVLELRTLAEKSQGTDEGMTNDGVKCTTWHELFSIRAINHIVPFDHSILLDPLGVHVIRDMAQMLHEVGGSNPPSTWISFKSSLITPCVWANTQKRRKCAKKGQNSVFLRNITTPTTNQRAVLLSLYCIASVSLFLFDCGGLIRWAVLVSPASLSAGPSTIENTKLPTLTTFDCKYKTKLPGWMTTYDSSRLIPTDAAEVALYLAHDSARLRLLCHILRQEGTFGFQGPYPRFLIFCAWPATLWQTELLLNALDVPCRVIRAEMPQTSRSSSPPTPSGPLE</sequence>
<proteinExistence type="predicted"/>
<dbReference type="VEuPathDB" id="FungiDB:BO78DRAFT_420937"/>
<gene>
    <name evidence="2" type="ORF">BO78DRAFT_420937</name>
</gene>
<feature type="region of interest" description="Disordered" evidence="1">
    <location>
        <begin position="1"/>
        <end position="21"/>
    </location>
</feature>
<evidence type="ECO:0000313" key="2">
    <source>
        <dbReference type="EMBL" id="PYI04033.1"/>
    </source>
</evidence>
<keyword evidence="3" id="KW-1185">Reference proteome</keyword>
<dbReference type="STRING" id="1448318.A0A319FCL2"/>
<dbReference type="Proteomes" id="UP000248423">
    <property type="component" value="Unassembled WGS sequence"/>
</dbReference>
<dbReference type="AlphaFoldDB" id="A0A319FCL2"/>